<dbReference type="EMBL" id="MU275896">
    <property type="protein sequence ID" value="KAI0047864.1"/>
    <property type="molecule type" value="Genomic_DNA"/>
</dbReference>
<gene>
    <name evidence="1" type="ORF">FA95DRAFT_1605718</name>
</gene>
<evidence type="ECO:0000313" key="1">
    <source>
        <dbReference type="EMBL" id="KAI0047864.1"/>
    </source>
</evidence>
<dbReference type="Proteomes" id="UP000814033">
    <property type="component" value="Unassembled WGS sequence"/>
</dbReference>
<proteinExistence type="predicted"/>
<evidence type="ECO:0000313" key="2">
    <source>
        <dbReference type="Proteomes" id="UP000814033"/>
    </source>
</evidence>
<comment type="caution">
    <text evidence="1">The sequence shown here is derived from an EMBL/GenBank/DDBJ whole genome shotgun (WGS) entry which is preliminary data.</text>
</comment>
<accession>A0ACB8RUY3</accession>
<protein>
    <submittedName>
        <fullName evidence="1">Uncharacterized protein</fullName>
    </submittedName>
</protein>
<reference evidence="1" key="2">
    <citation type="journal article" date="2022" name="New Phytol.">
        <title>Evolutionary transition to the ectomycorrhizal habit in the genomes of a hyperdiverse lineage of mushroom-forming fungi.</title>
        <authorList>
            <person name="Looney B."/>
            <person name="Miyauchi S."/>
            <person name="Morin E."/>
            <person name="Drula E."/>
            <person name="Courty P.E."/>
            <person name="Kohler A."/>
            <person name="Kuo A."/>
            <person name="LaButti K."/>
            <person name="Pangilinan J."/>
            <person name="Lipzen A."/>
            <person name="Riley R."/>
            <person name="Andreopoulos W."/>
            <person name="He G."/>
            <person name="Johnson J."/>
            <person name="Nolan M."/>
            <person name="Tritt A."/>
            <person name="Barry K.W."/>
            <person name="Grigoriev I.V."/>
            <person name="Nagy L.G."/>
            <person name="Hibbett D."/>
            <person name="Henrissat B."/>
            <person name="Matheny P.B."/>
            <person name="Labbe J."/>
            <person name="Martin F.M."/>
        </authorList>
    </citation>
    <scope>NUCLEOTIDE SEQUENCE</scope>
    <source>
        <strain evidence="1">FP105234-sp</strain>
    </source>
</reference>
<sequence>MDTLPKQFSSMSMSDAASRAPVRRSPRMTLPLPPDVDRNPRLQFYGVAVSEEWLRKYGEDHMILDGQKRNDLTLIFHAVNVLQRLTKIQDLAVEATSYDPVTFPDISPWDDGSVVVLAVCSTEWESYKCRPSQRKVDKLARLTGQTPKWWVDFNPPSYYM</sequence>
<name>A0ACB8RUY3_9AGAM</name>
<organism evidence="1 2">
    <name type="scientific">Auriscalpium vulgare</name>
    <dbReference type="NCBI Taxonomy" id="40419"/>
    <lineage>
        <taxon>Eukaryota</taxon>
        <taxon>Fungi</taxon>
        <taxon>Dikarya</taxon>
        <taxon>Basidiomycota</taxon>
        <taxon>Agaricomycotina</taxon>
        <taxon>Agaricomycetes</taxon>
        <taxon>Russulales</taxon>
        <taxon>Auriscalpiaceae</taxon>
        <taxon>Auriscalpium</taxon>
    </lineage>
</organism>
<reference evidence="1" key="1">
    <citation type="submission" date="2021-02" db="EMBL/GenBank/DDBJ databases">
        <authorList>
            <consortium name="DOE Joint Genome Institute"/>
            <person name="Ahrendt S."/>
            <person name="Looney B.P."/>
            <person name="Miyauchi S."/>
            <person name="Morin E."/>
            <person name="Drula E."/>
            <person name="Courty P.E."/>
            <person name="Chicoki N."/>
            <person name="Fauchery L."/>
            <person name="Kohler A."/>
            <person name="Kuo A."/>
            <person name="Labutti K."/>
            <person name="Pangilinan J."/>
            <person name="Lipzen A."/>
            <person name="Riley R."/>
            <person name="Andreopoulos W."/>
            <person name="He G."/>
            <person name="Johnson J."/>
            <person name="Barry K.W."/>
            <person name="Grigoriev I.V."/>
            <person name="Nagy L."/>
            <person name="Hibbett D."/>
            <person name="Henrissat B."/>
            <person name="Matheny P.B."/>
            <person name="Labbe J."/>
            <person name="Martin F."/>
        </authorList>
    </citation>
    <scope>NUCLEOTIDE SEQUENCE</scope>
    <source>
        <strain evidence="1">FP105234-sp</strain>
    </source>
</reference>
<keyword evidence="2" id="KW-1185">Reference proteome</keyword>